<name>A0A5C7FZH2_9BURK</name>
<dbReference type="EMBL" id="VPFD01000048">
    <property type="protein sequence ID" value="TXF96039.1"/>
    <property type="molecule type" value="Genomic_DNA"/>
</dbReference>
<dbReference type="Proteomes" id="UP000321413">
    <property type="component" value="Unassembled WGS sequence"/>
</dbReference>
<accession>A0A5C7FZH2</accession>
<gene>
    <name evidence="1" type="ORF">FVD38_25845</name>
</gene>
<organism evidence="1 2">
    <name type="scientific">Massilia arenae</name>
    <dbReference type="NCBI Taxonomy" id="2603288"/>
    <lineage>
        <taxon>Bacteria</taxon>
        <taxon>Pseudomonadati</taxon>
        <taxon>Pseudomonadota</taxon>
        <taxon>Betaproteobacteria</taxon>
        <taxon>Burkholderiales</taxon>
        <taxon>Oxalobacteraceae</taxon>
        <taxon>Telluria group</taxon>
        <taxon>Massilia</taxon>
    </lineage>
</organism>
<comment type="caution">
    <text evidence="1">The sequence shown here is derived from an EMBL/GenBank/DDBJ whole genome shotgun (WGS) entry which is preliminary data.</text>
</comment>
<evidence type="ECO:0000313" key="2">
    <source>
        <dbReference type="Proteomes" id="UP000321413"/>
    </source>
</evidence>
<dbReference type="AlphaFoldDB" id="A0A5C7FZH2"/>
<dbReference type="RefSeq" id="WP_147937418.1">
    <property type="nucleotide sequence ID" value="NZ_VPFD01000048.1"/>
</dbReference>
<dbReference type="InterPro" id="IPR021747">
    <property type="entry name" value="DUF3313"/>
</dbReference>
<dbReference type="Pfam" id="PF11769">
    <property type="entry name" value="DUF3313"/>
    <property type="match status" value="1"/>
</dbReference>
<proteinExistence type="predicted"/>
<reference evidence="1 2" key="1">
    <citation type="submission" date="2019-08" db="EMBL/GenBank/DDBJ databases">
        <title>Massilia golmudensis sp. nov., isolated from sand in the Qinghai-Tibetan Plateau.</title>
        <authorList>
            <person name="Zhang B."/>
        </authorList>
    </citation>
    <scope>NUCLEOTIDE SEQUENCE [LARGE SCALE GENOMIC DNA]</scope>
    <source>
        <strain evidence="1 2">GEM5</strain>
    </source>
</reference>
<protein>
    <submittedName>
        <fullName evidence="1">DUF3313 domain-containing protein</fullName>
    </submittedName>
</protein>
<sequence>MKTSIGTVLLVMALAGCQSSQTTQPGDVGTAQAQRSGFLGDYSQLKPAPDRDGVELYIDRSVDYTRYTKLLLDPIQVLATPAPGQPPPAPDAVARMSANFQQSLQRALAPTYQVVTAPGPDVLRVRIAITNLQTVKPPTGASDFLPIKALYNAGRAAAGTSPRLVEMTAEMEALAPDGRRVVAATATRRGDKTLPQGEQITWTELQSISDYWAGNFRTRLDEMRGSGTTRASASTGE</sequence>
<keyword evidence="2" id="KW-1185">Reference proteome</keyword>
<dbReference type="PROSITE" id="PS51257">
    <property type="entry name" value="PROKAR_LIPOPROTEIN"/>
    <property type="match status" value="1"/>
</dbReference>
<evidence type="ECO:0000313" key="1">
    <source>
        <dbReference type="EMBL" id="TXF96039.1"/>
    </source>
</evidence>